<feature type="coiled-coil region" evidence="1">
    <location>
        <begin position="197"/>
        <end position="224"/>
    </location>
</feature>
<feature type="coiled-coil region" evidence="1">
    <location>
        <begin position="2"/>
        <end position="36"/>
    </location>
</feature>
<proteinExistence type="predicted"/>
<comment type="caution">
    <text evidence="2">The sequence shown here is derived from an EMBL/GenBank/DDBJ whole genome shotgun (WGS) entry which is preliminary data.</text>
</comment>
<sequence length="447" mass="52439">MLKTNREAEQKATQAIQRLQEQTDLWLVERDDLQRDSDLIDGQYQQTFNHVASILLPTINRTVVEDVAKVMGAPLLLETYERWETGYHEHSSAVAAITQDREFAYRDALIDPDTGSYILKIERLENKKHSITPRLSEYDFPEFQYLYQRRFGDQSQESNFSRFMRVVTLSAQRETKAMQVIEANLGKGSFPRAAEEYGELQQTLDEINEDLAVTQAKIEHIQAVTAKYDKHQAWLDHFPETVKKELLDILAEHLRAANFDEIFTRTNDSVRVLLAHCQALRKKRGYLRDLMRFVEKQIKDREQIMAEMERNRERWAAEPDETPASDPTNWLVDQVEAKKRGTLRWIRFIGLARRNFLAFHRFNWYSAYMQAGRFLAFDAFTFSTPEEMPPDEACRKLFPEVNVWRQRHKQDKPDFSFFEQALAKVPDGHEWHDIAAARAGRNEPSFT</sequence>
<reference evidence="2" key="1">
    <citation type="submission" date="2021-03" db="EMBL/GenBank/DDBJ databases">
        <authorList>
            <person name="Wang G."/>
        </authorList>
    </citation>
    <scope>NUCLEOTIDE SEQUENCE</scope>
    <source>
        <strain evidence="2">KCTC 12899</strain>
    </source>
</reference>
<organism evidence="2 3">
    <name type="scientific">Acanthopleuribacter pedis</name>
    <dbReference type="NCBI Taxonomy" id="442870"/>
    <lineage>
        <taxon>Bacteria</taxon>
        <taxon>Pseudomonadati</taxon>
        <taxon>Acidobacteriota</taxon>
        <taxon>Holophagae</taxon>
        <taxon>Acanthopleuribacterales</taxon>
        <taxon>Acanthopleuribacteraceae</taxon>
        <taxon>Acanthopleuribacter</taxon>
    </lineage>
</organism>
<name>A0A8J7PZI8_9BACT</name>
<dbReference type="RefSeq" id="WP_207856933.1">
    <property type="nucleotide sequence ID" value="NZ_JAFREP010000003.1"/>
</dbReference>
<keyword evidence="1" id="KW-0175">Coiled coil</keyword>
<dbReference type="EMBL" id="JAFREP010000003">
    <property type="protein sequence ID" value="MBO1317602.1"/>
    <property type="molecule type" value="Genomic_DNA"/>
</dbReference>
<feature type="coiled-coil region" evidence="1">
    <location>
        <begin position="291"/>
        <end position="318"/>
    </location>
</feature>
<gene>
    <name evidence="2" type="ORF">J3U88_03950</name>
</gene>
<dbReference type="AlphaFoldDB" id="A0A8J7PZI8"/>
<dbReference type="Proteomes" id="UP000664417">
    <property type="component" value="Unassembled WGS sequence"/>
</dbReference>
<accession>A0A8J7PZI8</accession>
<keyword evidence="3" id="KW-1185">Reference proteome</keyword>
<evidence type="ECO:0000313" key="2">
    <source>
        <dbReference type="EMBL" id="MBO1317602.1"/>
    </source>
</evidence>
<evidence type="ECO:0000256" key="1">
    <source>
        <dbReference type="SAM" id="Coils"/>
    </source>
</evidence>
<evidence type="ECO:0000313" key="3">
    <source>
        <dbReference type="Proteomes" id="UP000664417"/>
    </source>
</evidence>
<protein>
    <submittedName>
        <fullName evidence="2">Uncharacterized protein</fullName>
    </submittedName>
</protein>